<comment type="similarity">
    <text evidence="10">Belongs to the protein kinase superfamily.</text>
</comment>
<dbReference type="GO" id="GO:0004674">
    <property type="term" value="F:protein serine/threonine kinase activity"/>
    <property type="evidence" value="ECO:0007669"/>
    <property type="project" value="UniProtKB-KW"/>
</dbReference>
<dbReference type="SMART" id="SM00220">
    <property type="entry name" value="S_TKc"/>
    <property type="match status" value="1"/>
</dbReference>
<organism evidence="13 14">
    <name type="scientific">Pristionchus mayeri</name>
    <dbReference type="NCBI Taxonomy" id="1317129"/>
    <lineage>
        <taxon>Eukaryota</taxon>
        <taxon>Metazoa</taxon>
        <taxon>Ecdysozoa</taxon>
        <taxon>Nematoda</taxon>
        <taxon>Chromadorea</taxon>
        <taxon>Rhabditida</taxon>
        <taxon>Rhabditina</taxon>
        <taxon>Diplogasteromorpha</taxon>
        <taxon>Diplogasteroidea</taxon>
        <taxon>Neodiplogasteridae</taxon>
        <taxon>Pristionchus</taxon>
    </lineage>
</organism>
<dbReference type="InterPro" id="IPR051681">
    <property type="entry name" value="Ser/Thr_Kinases-Pseudokinases"/>
</dbReference>
<keyword evidence="4 9" id="KW-0547">Nucleotide-binding</keyword>
<dbReference type="PROSITE" id="PS00108">
    <property type="entry name" value="PROTEIN_KINASE_ST"/>
    <property type="match status" value="1"/>
</dbReference>
<reference evidence="14" key="1">
    <citation type="submission" date="2022-10" db="EMBL/GenBank/DDBJ databases">
        <title>Genome assembly of Pristionchus species.</title>
        <authorList>
            <person name="Yoshida K."/>
            <person name="Sommer R.J."/>
        </authorList>
    </citation>
    <scope>NUCLEOTIDE SEQUENCE [LARGE SCALE GENOMIC DNA]</scope>
    <source>
        <strain evidence="14">RS5460</strain>
    </source>
</reference>
<evidence type="ECO:0000259" key="12">
    <source>
        <dbReference type="PROSITE" id="PS50011"/>
    </source>
</evidence>
<gene>
    <name evidence="13" type="ORF">PMAYCL1PPCAC_01915</name>
</gene>
<dbReference type="EMBL" id="BTRK01000001">
    <property type="protein sequence ID" value="GMR31720.1"/>
    <property type="molecule type" value="Genomic_DNA"/>
</dbReference>
<dbReference type="GO" id="GO:0005524">
    <property type="term" value="F:ATP binding"/>
    <property type="evidence" value="ECO:0007669"/>
    <property type="project" value="UniProtKB-UniRule"/>
</dbReference>
<evidence type="ECO:0000313" key="13">
    <source>
        <dbReference type="EMBL" id="GMR31720.1"/>
    </source>
</evidence>
<dbReference type="PROSITE" id="PS50011">
    <property type="entry name" value="PROTEIN_KINASE_DOM"/>
    <property type="match status" value="1"/>
</dbReference>
<dbReference type="EC" id="2.7.11.1" evidence="1"/>
<dbReference type="Pfam" id="PF00069">
    <property type="entry name" value="Pkinase"/>
    <property type="match status" value="1"/>
</dbReference>
<evidence type="ECO:0000256" key="5">
    <source>
        <dbReference type="ARBA" id="ARBA00022777"/>
    </source>
</evidence>
<evidence type="ECO:0000256" key="3">
    <source>
        <dbReference type="ARBA" id="ARBA00022679"/>
    </source>
</evidence>
<feature type="compositionally biased region" description="Low complexity" evidence="11">
    <location>
        <begin position="43"/>
        <end position="57"/>
    </location>
</feature>
<evidence type="ECO:0000256" key="9">
    <source>
        <dbReference type="PROSITE-ProRule" id="PRU10141"/>
    </source>
</evidence>
<comment type="catalytic activity">
    <reaction evidence="7">
        <text>L-threonyl-[protein] + ATP = O-phospho-L-threonyl-[protein] + ADP + H(+)</text>
        <dbReference type="Rhea" id="RHEA:46608"/>
        <dbReference type="Rhea" id="RHEA-COMP:11060"/>
        <dbReference type="Rhea" id="RHEA-COMP:11605"/>
        <dbReference type="ChEBI" id="CHEBI:15378"/>
        <dbReference type="ChEBI" id="CHEBI:30013"/>
        <dbReference type="ChEBI" id="CHEBI:30616"/>
        <dbReference type="ChEBI" id="CHEBI:61977"/>
        <dbReference type="ChEBI" id="CHEBI:456216"/>
        <dbReference type="EC" id="2.7.11.1"/>
    </reaction>
</comment>
<feature type="binding site" evidence="9">
    <location>
        <position position="124"/>
    </location>
    <ligand>
        <name>ATP</name>
        <dbReference type="ChEBI" id="CHEBI:30616"/>
    </ligand>
</feature>
<feature type="non-terminal residue" evidence="13">
    <location>
        <position position="1"/>
    </location>
</feature>
<evidence type="ECO:0000256" key="6">
    <source>
        <dbReference type="ARBA" id="ARBA00022840"/>
    </source>
</evidence>
<feature type="compositionally biased region" description="Polar residues" evidence="11">
    <location>
        <begin position="31"/>
        <end position="42"/>
    </location>
</feature>
<evidence type="ECO:0000313" key="14">
    <source>
        <dbReference type="Proteomes" id="UP001328107"/>
    </source>
</evidence>
<dbReference type="Gene3D" id="1.10.510.10">
    <property type="entry name" value="Transferase(Phosphotransferase) domain 1"/>
    <property type="match status" value="1"/>
</dbReference>
<protein>
    <recommendedName>
        <fullName evidence="1">non-specific serine/threonine protein kinase</fullName>
        <ecNumber evidence="1">2.7.11.1</ecNumber>
    </recommendedName>
</protein>
<dbReference type="InterPro" id="IPR008271">
    <property type="entry name" value="Ser/Thr_kinase_AS"/>
</dbReference>
<accession>A0AAN4Z5Q6</accession>
<name>A0AAN4Z5Q6_9BILA</name>
<keyword evidence="3" id="KW-0808">Transferase</keyword>
<feature type="region of interest" description="Disordered" evidence="11">
    <location>
        <begin position="31"/>
        <end position="58"/>
    </location>
</feature>
<dbReference type="InterPro" id="IPR011009">
    <property type="entry name" value="Kinase-like_dom_sf"/>
</dbReference>
<evidence type="ECO:0000256" key="2">
    <source>
        <dbReference type="ARBA" id="ARBA00022527"/>
    </source>
</evidence>
<evidence type="ECO:0000256" key="4">
    <source>
        <dbReference type="ARBA" id="ARBA00022741"/>
    </source>
</evidence>
<dbReference type="InterPro" id="IPR017441">
    <property type="entry name" value="Protein_kinase_ATP_BS"/>
</dbReference>
<dbReference type="PROSITE" id="PS00107">
    <property type="entry name" value="PROTEIN_KINASE_ATP"/>
    <property type="match status" value="1"/>
</dbReference>
<comment type="catalytic activity">
    <reaction evidence="8">
        <text>L-seryl-[protein] + ATP = O-phospho-L-seryl-[protein] + ADP + H(+)</text>
        <dbReference type="Rhea" id="RHEA:17989"/>
        <dbReference type="Rhea" id="RHEA-COMP:9863"/>
        <dbReference type="Rhea" id="RHEA-COMP:11604"/>
        <dbReference type="ChEBI" id="CHEBI:15378"/>
        <dbReference type="ChEBI" id="CHEBI:29999"/>
        <dbReference type="ChEBI" id="CHEBI:30616"/>
        <dbReference type="ChEBI" id="CHEBI:83421"/>
        <dbReference type="ChEBI" id="CHEBI:456216"/>
        <dbReference type="EC" id="2.7.11.1"/>
    </reaction>
</comment>
<keyword evidence="2 10" id="KW-0723">Serine/threonine-protein kinase</keyword>
<dbReference type="SUPFAM" id="SSF56112">
    <property type="entry name" value="Protein kinase-like (PK-like)"/>
    <property type="match status" value="1"/>
</dbReference>
<feature type="domain" description="Protein kinase" evidence="12">
    <location>
        <begin position="97"/>
        <end position="363"/>
    </location>
</feature>
<dbReference type="Proteomes" id="UP001328107">
    <property type="component" value="Unassembled WGS sequence"/>
</dbReference>
<dbReference type="PANTHER" id="PTHR44329:SF285">
    <property type="entry name" value="V-MOS MOLONEY MURINE SARCOMA VIRAL ONCO HOMOLOG"/>
    <property type="match status" value="1"/>
</dbReference>
<evidence type="ECO:0000256" key="7">
    <source>
        <dbReference type="ARBA" id="ARBA00047899"/>
    </source>
</evidence>
<comment type="caution">
    <text evidence="13">The sequence shown here is derived from an EMBL/GenBank/DDBJ whole genome shotgun (WGS) entry which is preliminary data.</text>
</comment>
<dbReference type="PANTHER" id="PTHR44329">
    <property type="entry name" value="SERINE/THREONINE-PROTEIN KINASE TNNI3K-RELATED"/>
    <property type="match status" value="1"/>
</dbReference>
<dbReference type="AlphaFoldDB" id="A0AAN4Z5Q6"/>
<evidence type="ECO:0000256" key="11">
    <source>
        <dbReference type="SAM" id="MobiDB-lite"/>
    </source>
</evidence>
<evidence type="ECO:0000256" key="1">
    <source>
        <dbReference type="ARBA" id="ARBA00012513"/>
    </source>
</evidence>
<keyword evidence="14" id="KW-1185">Reference proteome</keyword>
<keyword evidence="6 9" id="KW-0067">ATP-binding</keyword>
<keyword evidence="5" id="KW-0418">Kinase</keyword>
<sequence length="367" mass="39921">TMCDSMHHSLSESWNSPCPDSSSRIFHYCTPTSSRVSPQNAPSSSTSSSDESGLGSSPHEDFTSFYISPLRCAEYVIRSSSPAKCSLFTRQHSIPVVEPPTVLGSGGFGRVVLSSYNKKSVALKQVRGTGGAQQRLLGPELLAFLVPSSPYVVSALGFTVAESCFHVMSELVDGGSLQSLLDNEDCLVENELKMDAIHQIAIALAHCHSFSILHLDVKPSNVLFVKATRSFKLADFGCSMIGRRDQIGNGADIFEVLCCPDHDRLLGGTIPYQAPEIFRKSGVCCRSDIYSLGVCAWHILTGTSPFYGLHPHFVVYAVVKDDARPDINQIGPPFEPFRELLPILWSPDALSRPSSVEVLHMVANLCL</sequence>
<dbReference type="InterPro" id="IPR000719">
    <property type="entry name" value="Prot_kinase_dom"/>
</dbReference>
<proteinExistence type="inferred from homology"/>
<evidence type="ECO:0000256" key="10">
    <source>
        <dbReference type="RuleBase" id="RU000304"/>
    </source>
</evidence>
<evidence type="ECO:0000256" key="8">
    <source>
        <dbReference type="ARBA" id="ARBA00048679"/>
    </source>
</evidence>